<name>A0A1M6XZ80_9BACT</name>
<evidence type="ECO:0000313" key="2">
    <source>
        <dbReference type="EMBL" id="SHL11342.1"/>
    </source>
</evidence>
<comment type="similarity">
    <text evidence="1">Belongs to the UPF0166 family.</text>
</comment>
<evidence type="ECO:0000256" key="1">
    <source>
        <dbReference type="ARBA" id="ARBA00010554"/>
    </source>
</evidence>
<dbReference type="PANTHER" id="PTHR35983">
    <property type="entry name" value="UPF0166 PROTEIN TM_0021"/>
    <property type="match status" value="1"/>
</dbReference>
<dbReference type="SUPFAM" id="SSF54913">
    <property type="entry name" value="GlnB-like"/>
    <property type="match status" value="1"/>
</dbReference>
<dbReference type="InterPro" id="IPR015867">
    <property type="entry name" value="N-reg_PII/ATP_PRibTrfase_C"/>
</dbReference>
<reference evidence="3" key="1">
    <citation type="submission" date="2016-11" db="EMBL/GenBank/DDBJ databases">
        <authorList>
            <person name="Varghese N."/>
            <person name="Submissions S."/>
        </authorList>
    </citation>
    <scope>NUCLEOTIDE SEQUENCE [LARGE SCALE GENOMIC DNA]</scope>
    <source>
        <strain evidence="3">DSM 16219</strain>
    </source>
</reference>
<keyword evidence="3" id="KW-1185">Reference proteome</keyword>
<dbReference type="PANTHER" id="PTHR35983:SF1">
    <property type="entry name" value="UPF0166 PROTEIN TM_0021"/>
    <property type="match status" value="1"/>
</dbReference>
<gene>
    <name evidence="2" type="ORF">SAMN02745216_04635</name>
</gene>
<dbReference type="InterPro" id="IPR011322">
    <property type="entry name" value="N-reg_PII-like_a/b"/>
</dbReference>
<dbReference type="STRING" id="1121393.SAMN02745216_04635"/>
<dbReference type="OrthoDB" id="9795599at2"/>
<organism evidence="2 3">
    <name type="scientific">Desulfatibacillum alkenivorans DSM 16219</name>
    <dbReference type="NCBI Taxonomy" id="1121393"/>
    <lineage>
        <taxon>Bacteria</taxon>
        <taxon>Pseudomonadati</taxon>
        <taxon>Thermodesulfobacteriota</taxon>
        <taxon>Desulfobacteria</taxon>
        <taxon>Desulfobacterales</taxon>
        <taxon>Desulfatibacillaceae</taxon>
        <taxon>Desulfatibacillum</taxon>
    </lineage>
</organism>
<dbReference type="EMBL" id="FQZU01000046">
    <property type="protein sequence ID" value="SHL11342.1"/>
    <property type="molecule type" value="Genomic_DNA"/>
</dbReference>
<dbReference type="Proteomes" id="UP000183994">
    <property type="component" value="Unassembled WGS sequence"/>
</dbReference>
<evidence type="ECO:0000313" key="3">
    <source>
        <dbReference type="Proteomes" id="UP000183994"/>
    </source>
</evidence>
<dbReference type="InterPro" id="IPR003793">
    <property type="entry name" value="UPF0166"/>
</dbReference>
<dbReference type="Gene3D" id="3.30.70.120">
    <property type="match status" value="1"/>
</dbReference>
<dbReference type="Pfam" id="PF02641">
    <property type="entry name" value="DUF190"/>
    <property type="match status" value="1"/>
</dbReference>
<sequence length="114" mass="12672">MRYPKDGKLLRIFLGETVQHKGVPLHEWIVKKARKEGLAGATVLRGILGYGANSVIHTTKVLRLSEDLPVVVEIVDEAEKIEAFLQTIDEVINEGMATVQNAQIVFYRSSNNKG</sequence>
<accession>A0A1M6XZ80</accession>
<dbReference type="RefSeq" id="WP_073478625.1">
    <property type="nucleotide sequence ID" value="NZ_FQZU01000046.1"/>
</dbReference>
<dbReference type="AlphaFoldDB" id="A0A1M6XZ80"/>
<proteinExistence type="inferred from homology"/>
<protein>
    <submittedName>
        <fullName evidence="2">Uncharacterized protein</fullName>
    </submittedName>
</protein>